<dbReference type="SUPFAM" id="SSF56801">
    <property type="entry name" value="Acetyl-CoA synthetase-like"/>
    <property type="match status" value="1"/>
</dbReference>
<evidence type="ECO:0000313" key="4">
    <source>
        <dbReference type="EMBL" id="MCW7554733.1"/>
    </source>
</evidence>
<feature type="domain" description="AMP-binding enzyme C-terminal" evidence="3">
    <location>
        <begin position="403"/>
        <end position="477"/>
    </location>
</feature>
<dbReference type="EMBL" id="JAPFCC010000001">
    <property type="protein sequence ID" value="MCW7554733.1"/>
    <property type="molecule type" value="Genomic_DNA"/>
</dbReference>
<name>A0ABT3MZE6_9GAMM</name>
<dbReference type="Gene3D" id="3.40.50.12780">
    <property type="entry name" value="N-terminal domain of ligase-like"/>
    <property type="match status" value="1"/>
</dbReference>
<dbReference type="Proteomes" id="UP001209854">
    <property type="component" value="Unassembled WGS sequence"/>
</dbReference>
<dbReference type="Pfam" id="PF00501">
    <property type="entry name" value="AMP-binding"/>
    <property type="match status" value="1"/>
</dbReference>
<keyword evidence="5" id="KW-1185">Reference proteome</keyword>
<evidence type="ECO:0000259" key="2">
    <source>
        <dbReference type="Pfam" id="PF00501"/>
    </source>
</evidence>
<dbReference type="Pfam" id="PF13193">
    <property type="entry name" value="AMP-binding_C"/>
    <property type="match status" value="1"/>
</dbReference>
<dbReference type="InterPro" id="IPR025110">
    <property type="entry name" value="AMP-bd_C"/>
</dbReference>
<gene>
    <name evidence="4" type="ORF">NX722_19350</name>
</gene>
<dbReference type="RefSeq" id="WP_262564497.1">
    <property type="nucleotide sequence ID" value="NZ_JAPFCC010000001.1"/>
</dbReference>
<evidence type="ECO:0000313" key="5">
    <source>
        <dbReference type="Proteomes" id="UP001209854"/>
    </source>
</evidence>
<protein>
    <submittedName>
        <fullName evidence="4">AMP-binding protein</fullName>
    </submittedName>
</protein>
<dbReference type="InterPro" id="IPR000873">
    <property type="entry name" value="AMP-dep_synth/lig_dom"/>
</dbReference>
<feature type="domain" description="AMP-dependent synthetase/ligase" evidence="2">
    <location>
        <begin position="10"/>
        <end position="353"/>
    </location>
</feature>
<comment type="similarity">
    <text evidence="1">Belongs to the ATP-dependent AMP-binding enzyme family.</text>
</comment>
<dbReference type="PANTHER" id="PTHR43201">
    <property type="entry name" value="ACYL-COA SYNTHETASE"/>
    <property type="match status" value="1"/>
</dbReference>
<reference evidence="4 5" key="1">
    <citation type="submission" date="2022-10" db="EMBL/GenBank/DDBJ databases">
        <title>High-quality genome sequences of two octocoral-associated bacteria, Endozoicomonas euniceicola EF212 and Endozoicomonas gorgoniicola PS125.</title>
        <authorList>
            <person name="Chiou Y.-J."/>
            <person name="Chen Y.-H."/>
        </authorList>
    </citation>
    <scope>NUCLEOTIDE SEQUENCE [LARGE SCALE GENOMIC DNA]</scope>
    <source>
        <strain evidence="4 5">PS125</strain>
    </source>
</reference>
<comment type="caution">
    <text evidence="4">The sequence shown here is derived from an EMBL/GenBank/DDBJ whole genome shotgun (WGS) entry which is preliminary data.</text>
</comment>
<dbReference type="PANTHER" id="PTHR43201:SF8">
    <property type="entry name" value="ACYL-COA SYNTHETASE FAMILY MEMBER 3"/>
    <property type="match status" value="1"/>
</dbReference>
<sequence length="496" mass="54765">MPFLSQLIGHPADSVAVIDETGEHTYGELLEQARALSSVLKQKADADHPFVAFLAGRDAVSVVSLLAIWLAGGIAVPLDPLMPVPEWEWRIRDVDAKYLVYAPDSEADARYLMQRCGINILQATGYEAAPPGLMALDPQKGAVVIYTSGTSRYPRGVVHTFGSVEAQVKTLCQAWQWSPEDRLLHVLPIAHIHGLVCGLLCTLAAGASCLLMPAFKTEKVWEQLASRKFTLFTAVPTIYRYMLDAWDKSSEVQQHRWQDGARTLRLAIVGSSPLPPSVHSQWLKLADKPLLTRYGLTEAGMVLSQQEHGERRPECLGSPLPGVSVRLVDESGNEVNDVGELEVRSPQMFKGYHGKADLNQKAFNQGWFRTGDMAMLDQGQYRLLGKRSIDIIKTGGYRVSALEIEARLDAHPGIQECAILGTPCDRLGEAICACVVPVSRHINLKEIRDWLCTEVASYKLPTKMTLLEQLPRTPLGKVDKQGLKRVLSSPTQQFIT</sequence>
<evidence type="ECO:0000259" key="3">
    <source>
        <dbReference type="Pfam" id="PF13193"/>
    </source>
</evidence>
<dbReference type="InterPro" id="IPR045851">
    <property type="entry name" value="AMP-bd_C_sf"/>
</dbReference>
<evidence type="ECO:0000256" key="1">
    <source>
        <dbReference type="ARBA" id="ARBA00006432"/>
    </source>
</evidence>
<dbReference type="Gene3D" id="3.30.300.30">
    <property type="match status" value="1"/>
</dbReference>
<accession>A0ABT3MZE6</accession>
<proteinExistence type="inferred from homology"/>
<dbReference type="InterPro" id="IPR042099">
    <property type="entry name" value="ANL_N_sf"/>
</dbReference>
<organism evidence="4 5">
    <name type="scientific">Endozoicomonas gorgoniicola</name>
    <dbReference type="NCBI Taxonomy" id="1234144"/>
    <lineage>
        <taxon>Bacteria</taxon>
        <taxon>Pseudomonadati</taxon>
        <taxon>Pseudomonadota</taxon>
        <taxon>Gammaproteobacteria</taxon>
        <taxon>Oceanospirillales</taxon>
        <taxon>Endozoicomonadaceae</taxon>
        <taxon>Endozoicomonas</taxon>
    </lineage>
</organism>